<name>A0ABW7FUI2_9BURK</name>
<keyword evidence="1" id="KW-0472">Membrane</keyword>
<keyword evidence="1" id="KW-0812">Transmembrane</keyword>
<keyword evidence="3" id="KW-1185">Reference proteome</keyword>
<feature type="transmembrane region" description="Helical" evidence="1">
    <location>
        <begin position="53"/>
        <end position="70"/>
    </location>
</feature>
<organism evidence="2 3">
    <name type="scientific">Roseateles rivi</name>
    <dbReference type="NCBI Taxonomy" id="3299028"/>
    <lineage>
        <taxon>Bacteria</taxon>
        <taxon>Pseudomonadati</taxon>
        <taxon>Pseudomonadota</taxon>
        <taxon>Betaproteobacteria</taxon>
        <taxon>Burkholderiales</taxon>
        <taxon>Sphaerotilaceae</taxon>
        <taxon>Roseateles</taxon>
    </lineage>
</organism>
<reference evidence="2 3" key="1">
    <citation type="submission" date="2024-08" db="EMBL/GenBank/DDBJ databases">
        <authorList>
            <person name="Lu H."/>
        </authorList>
    </citation>
    <scope>NUCLEOTIDE SEQUENCE [LARGE SCALE GENOMIC DNA]</scope>
    <source>
        <strain evidence="2 3">BYS180W</strain>
    </source>
</reference>
<dbReference type="RefSeq" id="WP_394459814.1">
    <property type="nucleotide sequence ID" value="NZ_JBIGHZ010000002.1"/>
</dbReference>
<dbReference type="InterPro" id="IPR018729">
    <property type="entry name" value="DUF2269_transmembrane"/>
</dbReference>
<feature type="transmembrane region" description="Helical" evidence="1">
    <location>
        <begin position="12"/>
        <end position="32"/>
    </location>
</feature>
<comment type="caution">
    <text evidence="2">The sequence shown here is derived from an EMBL/GenBank/DDBJ whole genome shotgun (WGS) entry which is preliminary data.</text>
</comment>
<protein>
    <submittedName>
        <fullName evidence="2">DUF2269 family protein</fullName>
    </submittedName>
</protein>
<feature type="transmembrane region" description="Helical" evidence="1">
    <location>
        <begin position="134"/>
        <end position="152"/>
    </location>
</feature>
<feature type="transmembrane region" description="Helical" evidence="1">
    <location>
        <begin position="82"/>
        <end position="103"/>
    </location>
</feature>
<proteinExistence type="predicted"/>
<dbReference type="Pfam" id="PF10027">
    <property type="entry name" value="DUF2269"/>
    <property type="match status" value="1"/>
</dbReference>
<evidence type="ECO:0000313" key="3">
    <source>
        <dbReference type="Proteomes" id="UP001606099"/>
    </source>
</evidence>
<evidence type="ECO:0000256" key="1">
    <source>
        <dbReference type="SAM" id="Phobius"/>
    </source>
</evidence>
<dbReference type="Proteomes" id="UP001606099">
    <property type="component" value="Unassembled WGS sequence"/>
</dbReference>
<dbReference type="EMBL" id="JBIGHZ010000002">
    <property type="protein sequence ID" value="MFG6447968.1"/>
    <property type="molecule type" value="Genomic_DNA"/>
</dbReference>
<accession>A0ABW7FUI2</accession>
<sequence length="158" mass="17518">MNTYLLVKTLHILSSVLLVGTGFGTAFFLFFTNRSGSLAAQAVVCRLVKRADWWFTTPTVLIQPASGLWLAQAGGWPLSTPWLVSALLLYALAGACWLVVVWLQIRMSALADEALATNRALPAQYWHYARWWEALGYPAFVAMVLVFGLMVQKPALWG</sequence>
<gene>
    <name evidence="2" type="ORF">ACG0Z6_06865</name>
</gene>
<keyword evidence="1" id="KW-1133">Transmembrane helix</keyword>
<evidence type="ECO:0000313" key="2">
    <source>
        <dbReference type="EMBL" id="MFG6447968.1"/>
    </source>
</evidence>